<dbReference type="Gene3D" id="3.80.10.10">
    <property type="entry name" value="Ribonuclease Inhibitor"/>
    <property type="match status" value="1"/>
</dbReference>
<feature type="region of interest" description="Disordered" evidence="1">
    <location>
        <begin position="754"/>
        <end position="803"/>
    </location>
</feature>
<dbReference type="InterPro" id="IPR001611">
    <property type="entry name" value="Leu-rich_rpt"/>
</dbReference>
<feature type="region of interest" description="Disordered" evidence="1">
    <location>
        <begin position="1574"/>
        <end position="1593"/>
    </location>
</feature>
<feature type="compositionally biased region" description="Polar residues" evidence="1">
    <location>
        <begin position="754"/>
        <end position="774"/>
    </location>
</feature>
<feature type="region of interest" description="Disordered" evidence="1">
    <location>
        <begin position="1033"/>
        <end position="1101"/>
    </location>
</feature>
<gene>
    <name evidence="2" type="ORF">TVY486_0403940</name>
</gene>
<sequence>MNPICVLLEIENLQQLHSVRGRRLRRNEHSTGCEGPLSSTNFISCMEKRKQDVYSALARRFVHPPYEQPPEPEMARLAEEFSASLKSVVGGPLRRICMTAPEGSDLTLRGCGVRGVPCPGGLPDRGGAGDGALGANLSLDEGEKWRSCGAAVTWVNFFPVAEAGKDHGACGNEPRKAVRSFEQWDTETLASLRCVGDMINEAQKEILLALNGLHEKWIPRVLETSYNLVSPNIWPEIVYLFEDAFNTLLHGIVNLIVWCMRESICGRGGLVGRPMFAFKAFWHYSGRRAALSPSPPEFHERLMMRVKKELIWNIAPEFCFSQMVNGGGSSLRPVKNGALRERLMNDPAIVRMWDDIHFAANQKCEELRGIIEALTQVYTFYFSCDEFQQMTYQRLREIHEELHNSSADNMQSVCSGVFMINKETIYQGALSKLEPSLVKMQSGRQYASELTGEKIEAARWKTLLHEPQNDVSPACHLSSRLDTLRRRRVVQSKYDKGLEPEAHIARFLQDQISEDASIRLQQEQALKAVRIPEMFPTAKCEEEVNTTSLPPVSSCPSVVSGGSAGSGKPQKPKVIMNSHATRNVHAISLSGGVAAVVERVREQKGDNFFPQGKMTTMSFDAQLFQLERPKSNYLNSCSPYRKENTQVKETPGHAPSNGSEKSLHHTLVRTVADGAQVQDVEKCLFADKTCTPSASENNTESEAGYSRAEVQRSALEHQVPGSFGRHCPSSRAAVGAASPVVKCGPSVVESTPASTIPLTGATPQQPHSVSSTPHCKTAEKGSKQLTPTTEVFTSTPDNPNASSIRTCMSGVEVPEELPTAEPCQLPDPELSKMRLGADMASNRVHAMKKVWPFLPDMPCEGVFLEDINFSDPRLETATNRLRAVRGSASVLSNYRAIALVEDAVCEVIETLAGELITNTLRMGLRFPFLDNRMCGVLLGNLMDLETDAYFQSLLPMYREAVWEKRPTESICNGLIKRAKELAHESPYVVAPERYEAHPINLHKPDAAVGAASDAQSPLDLKDMASLLLEKDRGEMTSVDGMPKADTVSCVTRGSGSSSLPLSTAKARQNWTSPSRASTVTTSATPKPTPPSSAVGTTPRPAPASLTIALSAQGRVPAESTIGLQQNPRPAAGNQLQGSERLGSGTGIGQRVLQATTEASVVSVKCPFTTVSAGPELMQSLGRTDNTQAEASSCVKPLATNFSSPSARGLCDFKELPQTSIHRTIPLSSFNKTRSEIVAPAALPLGRDLVHSSSMASVRGVSSGVGDLVQTTEAAQNVASMKACSSDSSGGQAYHALVEKELLKEREELEELEQILKLVSKPAAEFRVGSTTGSLTTGAVGLQDTTRDETLKNRSVSDSLHVASKKTLLTTPPCQTAAVSSSSAATLGHKARTVPTQSSRSWLPNATLSPSTAHNPSGDINVVSSSLDAAYSCMKKEREATSLASPQEESQRDRIGHGDTYSCRARDGLTDSLASVRVGGEYTKKSIQTWLMQRAMDSGKKLGCNAITDAVVKSSWGTVSNDMEQGQENRKLPSVSQAVPHGKDTAIFRKSQKTHGNTTPWGRYTLQHLFPSGYASSKLPSTPSEAPRKNSDGPMLLRSLRAHTAPECSSEPGQPPRPLNAVDSSVGIRQQYVTCCRQAGIKPNSMVVRFLPDKPGAVVSRIDTSVNYVGPKGFRPLLQIIGGGIGLEYLNLSHNNLENDEIVDLVNVLTTESGSSLRFLDLSNNPISLAGGMALLRLVQTRPSLSTVRLKGTLIPQQVCRNIQDACDANGASFV</sequence>
<feature type="compositionally biased region" description="Polar residues" evidence="1">
    <location>
        <begin position="1574"/>
        <end position="1583"/>
    </location>
</feature>
<evidence type="ECO:0008006" key="3">
    <source>
        <dbReference type="Google" id="ProtNLM"/>
    </source>
</evidence>
<feature type="compositionally biased region" description="Polar residues" evidence="1">
    <location>
        <begin position="783"/>
        <end position="803"/>
    </location>
</feature>
<feature type="region of interest" description="Disordered" evidence="1">
    <location>
        <begin position="1437"/>
        <end position="1461"/>
    </location>
</feature>
<dbReference type="InterPro" id="IPR032675">
    <property type="entry name" value="LRR_dom_sf"/>
</dbReference>
<dbReference type="SUPFAM" id="SSF52047">
    <property type="entry name" value="RNI-like"/>
    <property type="match status" value="1"/>
</dbReference>
<feature type="region of interest" description="Disordered" evidence="1">
    <location>
        <begin position="691"/>
        <end position="710"/>
    </location>
</feature>
<dbReference type="VEuPathDB" id="TriTrypDB:TvY486_0403940"/>
<dbReference type="EMBL" id="HE573020">
    <property type="protein sequence ID" value="CCC47727.1"/>
    <property type="molecule type" value="Genomic_DNA"/>
</dbReference>
<feature type="compositionally biased region" description="Polar residues" evidence="1">
    <location>
        <begin position="691"/>
        <end position="701"/>
    </location>
</feature>
<protein>
    <recommendedName>
        <fullName evidence="3">Flagellar Member 4</fullName>
    </recommendedName>
</protein>
<feature type="compositionally biased region" description="Polar residues" evidence="1">
    <location>
        <begin position="1393"/>
        <end position="1414"/>
    </location>
</feature>
<reference evidence="2" key="1">
    <citation type="journal article" date="2012" name="Proc. Natl. Acad. Sci. U.S.A.">
        <title>Antigenic diversity is generated by distinct evolutionary mechanisms in African trypanosome species.</title>
        <authorList>
            <person name="Jackson A.P."/>
            <person name="Berry A."/>
            <person name="Aslett M."/>
            <person name="Allison H.C."/>
            <person name="Burton P."/>
            <person name="Vavrova-Anderson J."/>
            <person name="Brown R."/>
            <person name="Browne H."/>
            <person name="Corton N."/>
            <person name="Hauser H."/>
            <person name="Gamble J."/>
            <person name="Gilderthorp R."/>
            <person name="Marcello L."/>
            <person name="McQuillan J."/>
            <person name="Otto T.D."/>
            <person name="Quail M.A."/>
            <person name="Sanders M.J."/>
            <person name="van Tonder A."/>
            <person name="Ginger M.L."/>
            <person name="Field M.C."/>
            <person name="Barry J.D."/>
            <person name="Hertz-Fowler C."/>
            <person name="Berriman M."/>
        </authorList>
    </citation>
    <scope>NUCLEOTIDE SEQUENCE</scope>
    <source>
        <strain evidence="2">Y486</strain>
    </source>
</reference>
<organism evidence="2">
    <name type="scientific">Trypanosoma vivax (strain Y486)</name>
    <dbReference type="NCBI Taxonomy" id="1055687"/>
    <lineage>
        <taxon>Eukaryota</taxon>
        <taxon>Discoba</taxon>
        <taxon>Euglenozoa</taxon>
        <taxon>Kinetoplastea</taxon>
        <taxon>Metakinetoplastina</taxon>
        <taxon>Trypanosomatida</taxon>
        <taxon>Trypanosomatidae</taxon>
        <taxon>Trypanosoma</taxon>
        <taxon>Duttonella</taxon>
    </lineage>
</organism>
<evidence type="ECO:0000313" key="2">
    <source>
        <dbReference type="EMBL" id="CCC47727.1"/>
    </source>
</evidence>
<name>G0TUU0_TRYVY</name>
<dbReference type="OMA" id="LPDMPCE"/>
<feature type="region of interest" description="Disordered" evidence="1">
    <location>
        <begin position="1378"/>
        <end position="1416"/>
    </location>
</feature>
<feature type="compositionally biased region" description="Polar residues" evidence="1">
    <location>
        <begin position="1048"/>
        <end position="1075"/>
    </location>
</feature>
<accession>G0TUU0</accession>
<feature type="compositionally biased region" description="Low complexity" evidence="1">
    <location>
        <begin position="1076"/>
        <end position="1085"/>
    </location>
</feature>
<evidence type="ECO:0000256" key="1">
    <source>
        <dbReference type="SAM" id="MobiDB-lite"/>
    </source>
</evidence>
<dbReference type="PROSITE" id="PS51450">
    <property type="entry name" value="LRR"/>
    <property type="match status" value="1"/>
</dbReference>
<proteinExistence type="predicted"/>